<keyword evidence="3" id="KW-1185">Reference proteome</keyword>
<dbReference type="Proteomes" id="UP000002640">
    <property type="component" value="Unassembled WGS sequence"/>
</dbReference>
<gene>
    <name evidence="2" type="ORF">PHYSODRAFT_307749</name>
</gene>
<accession>G5AFX3</accession>
<sequence>MGNAWCHKDDSPEKGDDRVFRNEDPPTEGDQEDTDSDEQDTRDAQAANNNRNKRRDRGLKMYDSCDDVWMDRMWLYDLDDQQTPDAVASGHDCGDYCGDHCGECDLECHDAPDCSDCGDCWCD</sequence>
<evidence type="ECO:0000313" key="2">
    <source>
        <dbReference type="EMBL" id="EGZ05489.1"/>
    </source>
</evidence>
<dbReference type="AlphaFoldDB" id="G5AFX3"/>
<dbReference type="KEGG" id="psoj:PHYSODRAFT_307749"/>
<evidence type="ECO:0000313" key="3">
    <source>
        <dbReference type="Proteomes" id="UP000002640"/>
    </source>
</evidence>
<feature type="compositionally biased region" description="Basic and acidic residues" evidence="1">
    <location>
        <begin position="1"/>
        <end position="24"/>
    </location>
</feature>
<feature type="region of interest" description="Disordered" evidence="1">
    <location>
        <begin position="1"/>
        <end position="55"/>
    </location>
</feature>
<protein>
    <submittedName>
        <fullName evidence="2">Uncharacterized protein</fullName>
    </submittedName>
</protein>
<dbReference type="GeneID" id="20642930"/>
<organism evidence="2 3">
    <name type="scientific">Phytophthora sojae (strain P6497)</name>
    <name type="common">Soybean stem and root rot agent</name>
    <name type="synonym">Phytophthora megasperma f. sp. glycines</name>
    <dbReference type="NCBI Taxonomy" id="1094619"/>
    <lineage>
        <taxon>Eukaryota</taxon>
        <taxon>Sar</taxon>
        <taxon>Stramenopiles</taxon>
        <taxon>Oomycota</taxon>
        <taxon>Peronosporomycetes</taxon>
        <taxon>Peronosporales</taxon>
        <taxon>Peronosporaceae</taxon>
        <taxon>Phytophthora</taxon>
    </lineage>
</organism>
<evidence type="ECO:0000256" key="1">
    <source>
        <dbReference type="SAM" id="MobiDB-lite"/>
    </source>
</evidence>
<dbReference type="RefSeq" id="XP_009539020.1">
    <property type="nucleotide sequence ID" value="XM_009540725.1"/>
</dbReference>
<reference evidence="2 3" key="1">
    <citation type="journal article" date="2006" name="Science">
        <title>Phytophthora genome sequences uncover evolutionary origins and mechanisms of pathogenesis.</title>
        <authorList>
            <person name="Tyler B.M."/>
            <person name="Tripathy S."/>
            <person name="Zhang X."/>
            <person name="Dehal P."/>
            <person name="Jiang R.H."/>
            <person name="Aerts A."/>
            <person name="Arredondo F.D."/>
            <person name="Baxter L."/>
            <person name="Bensasson D."/>
            <person name="Beynon J.L."/>
            <person name="Chapman J."/>
            <person name="Damasceno C.M."/>
            <person name="Dorrance A.E."/>
            <person name="Dou D."/>
            <person name="Dickerman A.W."/>
            <person name="Dubchak I.L."/>
            <person name="Garbelotto M."/>
            <person name="Gijzen M."/>
            <person name="Gordon S.G."/>
            <person name="Govers F."/>
            <person name="Grunwald N.J."/>
            <person name="Huang W."/>
            <person name="Ivors K.L."/>
            <person name="Jones R.W."/>
            <person name="Kamoun S."/>
            <person name="Krampis K."/>
            <person name="Lamour K.H."/>
            <person name="Lee M.K."/>
            <person name="McDonald W.H."/>
            <person name="Medina M."/>
            <person name="Meijer H.J."/>
            <person name="Nordberg E.K."/>
            <person name="Maclean D.J."/>
            <person name="Ospina-Giraldo M.D."/>
            <person name="Morris P.F."/>
            <person name="Phuntumart V."/>
            <person name="Putnam N.H."/>
            <person name="Rash S."/>
            <person name="Rose J.K."/>
            <person name="Sakihama Y."/>
            <person name="Salamov A.A."/>
            <person name="Savidor A."/>
            <person name="Scheuring C.F."/>
            <person name="Smith B.M."/>
            <person name="Sobral B.W."/>
            <person name="Terry A."/>
            <person name="Torto-Alalibo T.A."/>
            <person name="Win J."/>
            <person name="Xu Z."/>
            <person name="Zhang H."/>
            <person name="Grigoriev I.V."/>
            <person name="Rokhsar D.S."/>
            <person name="Boore J.L."/>
        </authorList>
    </citation>
    <scope>NUCLEOTIDE SEQUENCE [LARGE SCALE GENOMIC DNA]</scope>
    <source>
        <strain evidence="2 3">P6497</strain>
    </source>
</reference>
<dbReference type="EMBL" id="JH159166">
    <property type="protein sequence ID" value="EGZ05489.1"/>
    <property type="molecule type" value="Genomic_DNA"/>
</dbReference>
<proteinExistence type="predicted"/>
<name>G5AFX3_PHYSP</name>
<dbReference type="InParanoid" id="G5AFX3"/>
<feature type="compositionally biased region" description="Acidic residues" evidence="1">
    <location>
        <begin position="25"/>
        <end position="40"/>
    </location>
</feature>